<name>Q0AWS3_SYNWW</name>
<keyword evidence="3" id="KW-1185">Reference proteome</keyword>
<protein>
    <recommendedName>
        <fullName evidence="1">Putative restriction endonuclease domain-containing protein</fullName>
    </recommendedName>
</protein>
<gene>
    <name evidence="2" type="ordered locus">Swol_1528</name>
</gene>
<evidence type="ECO:0000259" key="1">
    <source>
        <dbReference type="Pfam" id="PF05685"/>
    </source>
</evidence>
<organism evidence="2 3">
    <name type="scientific">Syntrophomonas wolfei subsp. wolfei (strain DSM 2245B / Goettingen)</name>
    <dbReference type="NCBI Taxonomy" id="335541"/>
    <lineage>
        <taxon>Bacteria</taxon>
        <taxon>Bacillati</taxon>
        <taxon>Bacillota</taxon>
        <taxon>Clostridia</taxon>
        <taxon>Eubacteriales</taxon>
        <taxon>Syntrophomonadaceae</taxon>
        <taxon>Syntrophomonas</taxon>
    </lineage>
</organism>
<proteinExistence type="predicted"/>
<dbReference type="Proteomes" id="UP000001968">
    <property type="component" value="Chromosome"/>
</dbReference>
<dbReference type="SUPFAM" id="SSF52980">
    <property type="entry name" value="Restriction endonuclease-like"/>
    <property type="match status" value="1"/>
</dbReference>
<dbReference type="InterPro" id="IPR008538">
    <property type="entry name" value="Uma2"/>
</dbReference>
<dbReference type="AlphaFoldDB" id="Q0AWS3"/>
<accession>Q0AWS3</accession>
<dbReference type="DNASU" id="4281854"/>
<sequence length="192" mass="22126">MSIASPKPDKKYSYADYLQWPDEERWEIIDGVPYDMSPAPSTKHQAISMELGRQIANYLRDKECQVFAAPFDVRLPLNAEKDEEIYNIVQPDLSVICDPSKLDEQGCKDAPDLVIEIISPFTAKKELNEKFNLYERSGIPEYWVVFPKFNVVVVYSLDDEGRYQKSGEFTSDQVLSTKLFPGLEIKLEDVFR</sequence>
<dbReference type="InterPro" id="IPR011335">
    <property type="entry name" value="Restrct_endonuc-II-like"/>
</dbReference>
<dbReference type="PANTHER" id="PTHR36558">
    <property type="entry name" value="GLR1098 PROTEIN"/>
    <property type="match status" value="1"/>
</dbReference>
<dbReference type="Gene3D" id="3.90.1570.10">
    <property type="entry name" value="tt1808, chain A"/>
    <property type="match status" value="1"/>
</dbReference>
<dbReference type="PANTHER" id="PTHR36558:SF1">
    <property type="entry name" value="RESTRICTION ENDONUCLEASE DOMAIN-CONTAINING PROTEIN-RELATED"/>
    <property type="match status" value="1"/>
</dbReference>
<dbReference type="KEGG" id="swo:Swol_1528"/>
<dbReference type="Pfam" id="PF05685">
    <property type="entry name" value="Uma2"/>
    <property type="match status" value="1"/>
</dbReference>
<reference evidence="3" key="1">
    <citation type="journal article" date="2010" name="Environ. Microbiol.">
        <title>The genome of Syntrophomonas wolfei: new insights into syntrophic metabolism and biohydrogen production.</title>
        <authorList>
            <person name="Sieber J.R."/>
            <person name="Sims D.R."/>
            <person name="Han C."/>
            <person name="Kim E."/>
            <person name="Lykidis A."/>
            <person name="Lapidus A.L."/>
            <person name="McDonnald E."/>
            <person name="Rohlin L."/>
            <person name="Culley D.E."/>
            <person name="Gunsalus R."/>
            <person name="McInerney M.J."/>
        </authorList>
    </citation>
    <scope>NUCLEOTIDE SEQUENCE [LARGE SCALE GENOMIC DNA]</scope>
    <source>
        <strain evidence="3">DSM 2245B / Goettingen</strain>
    </source>
</reference>
<feature type="domain" description="Putative restriction endonuclease" evidence="1">
    <location>
        <begin position="15"/>
        <end position="187"/>
    </location>
</feature>
<dbReference type="OrthoDB" id="9798254at2"/>
<dbReference type="RefSeq" id="WP_011640930.1">
    <property type="nucleotide sequence ID" value="NC_008346.1"/>
</dbReference>
<dbReference type="CDD" id="cd06260">
    <property type="entry name" value="DUF820-like"/>
    <property type="match status" value="1"/>
</dbReference>
<evidence type="ECO:0000313" key="3">
    <source>
        <dbReference type="Proteomes" id="UP000001968"/>
    </source>
</evidence>
<evidence type="ECO:0000313" key="2">
    <source>
        <dbReference type="EMBL" id="ABI68831.1"/>
    </source>
</evidence>
<dbReference type="HOGENOM" id="CLU_076312_0_2_9"/>
<dbReference type="EMBL" id="CP000448">
    <property type="protein sequence ID" value="ABI68831.1"/>
    <property type="molecule type" value="Genomic_DNA"/>
</dbReference>
<dbReference type="InterPro" id="IPR012296">
    <property type="entry name" value="Nuclease_put_TT1808"/>
</dbReference>
<dbReference type="eggNOG" id="COG4636">
    <property type="taxonomic scope" value="Bacteria"/>
</dbReference>